<dbReference type="GO" id="GO:0005576">
    <property type="term" value="C:extracellular region"/>
    <property type="evidence" value="ECO:0007669"/>
    <property type="project" value="UniProtKB-SubCell"/>
</dbReference>
<proteinExistence type="predicted"/>
<dbReference type="KEGG" id="qsa:O6P43_023348"/>
<dbReference type="GO" id="GO:0010227">
    <property type="term" value="P:floral organ abscission"/>
    <property type="evidence" value="ECO:0007669"/>
    <property type="project" value="InterPro"/>
</dbReference>
<reference evidence="4" key="1">
    <citation type="journal article" date="2023" name="Science">
        <title>Elucidation of the pathway for biosynthesis of saponin adjuvants from the soapbark tree.</title>
        <authorList>
            <person name="Reed J."/>
            <person name="Orme A."/>
            <person name="El-Demerdash A."/>
            <person name="Owen C."/>
            <person name="Martin L.B.B."/>
            <person name="Misra R.C."/>
            <person name="Kikuchi S."/>
            <person name="Rejzek M."/>
            <person name="Martin A.C."/>
            <person name="Harkess A."/>
            <person name="Leebens-Mack J."/>
            <person name="Louveau T."/>
            <person name="Stephenson M.J."/>
            <person name="Osbourn A."/>
        </authorList>
    </citation>
    <scope>NUCLEOTIDE SEQUENCE</scope>
    <source>
        <strain evidence="4">S10</strain>
    </source>
</reference>
<keyword evidence="3" id="KW-0732">Signal</keyword>
<protein>
    <submittedName>
        <fullName evidence="4">Protein IDA-LIKE 2</fullName>
    </submittedName>
</protein>
<comment type="subcellular location">
    <subcellularLocation>
        <location evidence="1">Secreted</location>
        <location evidence="1">Extracellular space</location>
    </subcellularLocation>
</comment>
<dbReference type="PANTHER" id="PTHR33599">
    <property type="entry name" value="PROTEIN IDA-LIKE 5"/>
    <property type="match status" value="1"/>
</dbReference>
<accession>A0AAD7LF77</accession>
<evidence type="ECO:0000256" key="3">
    <source>
        <dbReference type="ARBA" id="ARBA00022729"/>
    </source>
</evidence>
<dbReference type="PANTHER" id="PTHR33599:SF15">
    <property type="entry name" value="PROTEIN IDA-LIKE 2"/>
    <property type="match status" value="1"/>
</dbReference>
<evidence type="ECO:0000256" key="1">
    <source>
        <dbReference type="ARBA" id="ARBA00004239"/>
    </source>
</evidence>
<dbReference type="AlphaFoldDB" id="A0AAD7LF77"/>
<evidence type="ECO:0000313" key="5">
    <source>
        <dbReference type="Proteomes" id="UP001163823"/>
    </source>
</evidence>
<gene>
    <name evidence="4" type="ORF">O6P43_023348</name>
</gene>
<name>A0AAD7LF77_QUISA</name>
<evidence type="ECO:0000256" key="2">
    <source>
        <dbReference type="ARBA" id="ARBA00022525"/>
    </source>
</evidence>
<dbReference type="EMBL" id="JARAOO010000009">
    <property type="protein sequence ID" value="KAJ7956988.1"/>
    <property type="molecule type" value="Genomic_DNA"/>
</dbReference>
<sequence length="120" mass="14123">MKLKTKLRRAKQNRDLQIKAYKDAVRLCQRCKLSSFPVMGKFYIMGLCRRPLILLLWLLLFICMTSDHCHGSRTTNVYKIKPKSQYIGHFFGFLPRRTHIPYSGPSRKHNGIGLRSWRSP</sequence>
<organism evidence="4 5">
    <name type="scientific">Quillaja saponaria</name>
    <name type="common">Soap bark tree</name>
    <dbReference type="NCBI Taxonomy" id="32244"/>
    <lineage>
        <taxon>Eukaryota</taxon>
        <taxon>Viridiplantae</taxon>
        <taxon>Streptophyta</taxon>
        <taxon>Embryophyta</taxon>
        <taxon>Tracheophyta</taxon>
        <taxon>Spermatophyta</taxon>
        <taxon>Magnoliopsida</taxon>
        <taxon>eudicotyledons</taxon>
        <taxon>Gunneridae</taxon>
        <taxon>Pentapetalae</taxon>
        <taxon>rosids</taxon>
        <taxon>fabids</taxon>
        <taxon>Fabales</taxon>
        <taxon>Quillajaceae</taxon>
        <taxon>Quillaja</taxon>
    </lineage>
</organism>
<comment type="caution">
    <text evidence="4">The sequence shown here is derived from an EMBL/GenBank/DDBJ whole genome shotgun (WGS) entry which is preliminary data.</text>
</comment>
<dbReference type="Proteomes" id="UP001163823">
    <property type="component" value="Chromosome 9"/>
</dbReference>
<dbReference type="InterPro" id="IPR039639">
    <property type="entry name" value="IDA-like"/>
</dbReference>
<keyword evidence="5" id="KW-1185">Reference proteome</keyword>
<keyword evidence="2" id="KW-0964">Secreted</keyword>
<evidence type="ECO:0000313" key="4">
    <source>
        <dbReference type="EMBL" id="KAJ7956988.1"/>
    </source>
</evidence>